<dbReference type="PANTHER" id="PTHR22255:SF4">
    <property type="entry name" value="CATION-INDEPENDENT MANNOSE-6-PHOSPHATE RECEPTOR"/>
    <property type="match status" value="1"/>
</dbReference>
<dbReference type="AlphaFoldDB" id="A0AAW0Y151"/>
<evidence type="ECO:0000259" key="2">
    <source>
        <dbReference type="Pfam" id="PF23069"/>
    </source>
</evidence>
<feature type="domain" description="DUF7045" evidence="5">
    <location>
        <begin position="607"/>
        <end position="668"/>
    </location>
</feature>
<feature type="chain" id="PRO_5043855734" evidence="1">
    <location>
        <begin position="17"/>
        <end position="756"/>
    </location>
</feature>
<evidence type="ECO:0000259" key="4">
    <source>
        <dbReference type="Pfam" id="PF23071"/>
    </source>
</evidence>
<dbReference type="InterPro" id="IPR055473">
    <property type="entry name" value="DUF7045"/>
</dbReference>
<comment type="caution">
    <text evidence="6">The sequence shown here is derived from an EMBL/GenBank/DDBJ whole genome shotgun (WGS) entry which is preliminary data.</text>
</comment>
<evidence type="ECO:0000256" key="1">
    <source>
        <dbReference type="SAM" id="SignalP"/>
    </source>
</evidence>
<proteinExistence type="predicted"/>
<accession>A0AAW0Y151</accession>
<dbReference type="Pfam" id="PF23069">
    <property type="entry name" value="DUF7042"/>
    <property type="match status" value="1"/>
</dbReference>
<evidence type="ECO:0000313" key="7">
    <source>
        <dbReference type="Proteomes" id="UP001445076"/>
    </source>
</evidence>
<feature type="signal peptide" evidence="1">
    <location>
        <begin position="1"/>
        <end position="16"/>
    </location>
</feature>
<keyword evidence="1" id="KW-0732">Signal</keyword>
<reference evidence="6 7" key="1">
    <citation type="journal article" date="2024" name="BMC Genomics">
        <title>Genome assembly of redclaw crayfish (Cherax quadricarinatus) provides insights into its immune adaptation and hypoxia tolerance.</title>
        <authorList>
            <person name="Liu Z."/>
            <person name="Zheng J."/>
            <person name="Li H."/>
            <person name="Fang K."/>
            <person name="Wang S."/>
            <person name="He J."/>
            <person name="Zhou D."/>
            <person name="Weng S."/>
            <person name="Chi M."/>
            <person name="Gu Z."/>
            <person name="He J."/>
            <person name="Li F."/>
            <person name="Wang M."/>
        </authorList>
    </citation>
    <scope>NUCLEOTIDE SEQUENCE [LARGE SCALE GENOMIC DNA]</scope>
    <source>
        <strain evidence="6">ZL_2023a</strain>
    </source>
</reference>
<evidence type="ECO:0000259" key="5">
    <source>
        <dbReference type="Pfam" id="PF23073"/>
    </source>
</evidence>
<organism evidence="6 7">
    <name type="scientific">Cherax quadricarinatus</name>
    <name type="common">Australian red claw crayfish</name>
    <dbReference type="NCBI Taxonomy" id="27406"/>
    <lineage>
        <taxon>Eukaryota</taxon>
        <taxon>Metazoa</taxon>
        <taxon>Ecdysozoa</taxon>
        <taxon>Arthropoda</taxon>
        <taxon>Crustacea</taxon>
        <taxon>Multicrustacea</taxon>
        <taxon>Malacostraca</taxon>
        <taxon>Eumalacostraca</taxon>
        <taxon>Eucarida</taxon>
        <taxon>Decapoda</taxon>
        <taxon>Pleocyemata</taxon>
        <taxon>Astacidea</taxon>
        <taxon>Parastacoidea</taxon>
        <taxon>Parastacidae</taxon>
        <taxon>Cherax</taxon>
    </lineage>
</organism>
<dbReference type="Pfam" id="PF23071">
    <property type="entry name" value="DUF7044"/>
    <property type="match status" value="1"/>
</dbReference>
<dbReference type="Pfam" id="PF23070">
    <property type="entry name" value="DUF7043"/>
    <property type="match status" value="1"/>
</dbReference>
<feature type="domain" description="DUF7044" evidence="4">
    <location>
        <begin position="17"/>
        <end position="117"/>
    </location>
</feature>
<dbReference type="InterPro" id="IPR055470">
    <property type="entry name" value="DUF7042"/>
</dbReference>
<evidence type="ECO:0000259" key="3">
    <source>
        <dbReference type="Pfam" id="PF23070"/>
    </source>
</evidence>
<name>A0AAW0Y151_CHEQU</name>
<dbReference type="Pfam" id="PF23073">
    <property type="entry name" value="DUF7045"/>
    <property type="match status" value="2"/>
</dbReference>
<dbReference type="EMBL" id="JARKIK010000020">
    <property type="protein sequence ID" value="KAK8745086.1"/>
    <property type="molecule type" value="Genomic_DNA"/>
</dbReference>
<evidence type="ECO:0000313" key="6">
    <source>
        <dbReference type="EMBL" id="KAK8745086.1"/>
    </source>
</evidence>
<dbReference type="PANTHER" id="PTHR22255">
    <property type="entry name" value="LP06548P"/>
    <property type="match status" value="1"/>
</dbReference>
<dbReference type="InterPro" id="IPR055472">
    <property type="entry name" value="DUF7044"/>
</dbReference>
<dbReference type="Proteomes" id="UP001445076">
    <property type="component" value="Unassembled WGS sequence"/>
</dbReference>
<feature type="domain" description="DUF7042" evidence="2">
    <location>
        <begin position="145"/>
        <end position="273"/>
    </location>
</feature>
<feature type="domain" description="DUF7045" evidence="5">
    <location>
        <begin position="403"/>
        <end position="448"/>
    </location>
</feature>
<gene>
    <name evidence="6" type="ORF">OTU49_000454</name>
</gene>
<protein>
    <submittedName>
        <fullName evidence="6">Uncharacterized protein</fullName>
    </submittedName>
</protein>
<sequence>MINLLFLLFTSNYVAGVCYFPVEYQGIFATQSSISTISEGSLHQYSQVTILPDAIPVWGVCHKKFNNNVILRDPTAGDDCFRCFQISLHSRNVIQIYTEGLNKCYSTELAAHQTCPTLHSVKTKRASEIMLYKSRSFTQDGLIDRVFCPINGRFRFTYDVNDGTESSVECPEATSELSNCPRGSELQLRFRRCSFGELNMGLRCLGDWEGHEGHKYLALWDPAVTTDTQPRYRCAMYSVESATGRVFVSFSIDATCTNHLHSPWDGYEAMVLTPLPPPTPPTILHTTACAFPRWAQGSWQHLQIDAKELWVQDDGADKKYQTLCLSQHAPHGERYALYSKTQCGDEEFSCIWIKKRAVNVIEYQMAAYPSAQYNASRVCSDDMFRGQEWSTQGRLDPENLSGCPITGEYTGVIPDAQELCARLSSVCSDPQHMHYTVHSCFNHSEIYEGGGDAMVVDGGSGGHPGAGGESHRRRRRRRRGGVYRVWDPRALLGTRGTRHALRHAPRQLSWAHGRAAELGWSADAQFTTIGAQPRRRERPTKQIYVFRNDEIHTPSPQAQAQAQAQTQQEPQVMGQTVGTTRLPYPHERPFYFRVEAQESAWAHLRGQDPVTIEEREYRCLGQWSEGGVMYTYTHRRDVDTYECFAGVVVNTNEIFIIEAGTSCKRGLQPLAYGMKLVRQATCSEIEARSSNPPTSLEVTSLPPWWPPTTKNTWIKKTVTTNTPTWNNEIARAAHSSSTRGCSELLLMLTLLLLAAL</sequence>
<keyword evidence="7" id="KW-1185">Reference proteome</keyword>
<dbReference type="InterPro" id="IPR055471">
    <property type="entry name" value="DUF7043"/>
</dbReference>
<feature type="domain" description="DUF7043" evidence="3">
    <location>
        <begin position="286"/>
        <end position="391"/>
    </location>
</feature>